<dbReference type="EMBL" id="VSRR010001732">
    <property type="protein sequence ID" value="MPC27356.1"/>
    <property type="molecule type" value="Genomic_DNA"/>
</dbReference>
<keyword evidence="3" id="KW-1185">Reference proteome</keyword>
<gene>
    <name evidence="2" type="ORF">E2C01_020526</name>
</gene>
<evidence type="ECO:0000313" key="2">
    <source>
        <dbReference type="EMBL" id="MPC27356.1"/>
    </source>
</evidence>
<name>A0A5B7E2J0_PORTR</name>
<feature type="region of interest" description="Disordered" evidence="1">
    <location>
        <begin position="1"/>
        <end position="22"/>
    </location>
</feature>
<protein>
    <submittedName>
        <fullName evidence="2">Uncharacterized protein</fullName>
    </submittedName>
</protein>
<dbReference type="Proteomes" id="UP000324222">
    <property type="component" value="Unassembled WGS sequence"/>
</dbReference>
<sequence length="78" mass="8569">MTTRPARGSWPPTVLPCPPPLPTPLLTPTEGKGRLTPIHRTTVTTNTITTITTTSLSFLTPTMLPLHHHHHHFLASPH</sequence>
<proteinExistence type="predicted"/>
<dbReference type="AlphaFoldDB" id="A0A5B7E2J0"/>
<evidence type="ECO:0000256" key="1">
    <source>
        <dbReference type="SAM" id="MobiDB-lite"/>
    </source>
</evidence>
<feature type="compositionally biased region" description="Pro residues" evidence="1">
    <location>
        <begin position="13"/>
        <end position="22"/>
    </location>
</feature>
<accession>A0A5B7E2J0</accession>
<evidence type="ECO:0000313" key="3">
    <source>
        <dbReference type="Proteomes" id="UP000324222"/>
    </source>
</evidence>
<reference evidence="2 3" key="1">
    <citation type="submission" date="2019-05" db="EMBL/GenBank/DDBJ databases">
        <title>Another draft genome of Portunus trituberculatus and its Hox gene families provides insights of decapod evolution.</title>
        <authorList>
            <person name="Jeong J.-H."/>
            <person name="Song I."/>
            <person name="Kim S."/>
            <person name="Choi T."/>
            <person name="Kim D."/>
            <person name="Ryu S."/>
            <person name="Kim W."/>
        </authorList>
    </citation>
    <scope>NUCLEOTIDE SEQUENCE [LARGE SCALE GENOMIC DNA]</scope>
    <source>
        <tissue evidence="2">Muscle</tissue>
    </source>
</reference>
<comment type="caution">
    <text evidence="2">The sequence shown here is derived from an EMBL/GenBank/DDBJ whole genome shotgun (WGS) entry which is preliminary data.</text>
</comment>
<organism evidence="2 3">
    <name type="scientific">Portunus trituberculatus</name>
    <name type="common">Swimming crab</name>
    <name type="synonym">Neptunus trituberculatus</name>
    <dbReference type="NCBI Taxonomy" id="210409"/>
    <lineage>
        <taxon>Eukaryota</taxon>
        <taxon>Metazoa</taxon>
        <taxon>Ecdysozoa</taxon>
        <taxon>Arthropoda</taxon>
        <taxon>Crustacea</taxon>
        <taxon>Multicrustacea</taxon>
        <taxon>Malacostraca</taxon>
        <taxon>Eumalacostraca</taxon>
        <taxon>Eucarida</taxon>
        <taxon>Decapoda</taxon>
        <taxon>Pleocyemata</taxon>
        <taxon>Brachyura</taxon>
        <taxon>Eubrachyura</taxon>
        <taxon>Portunoidea</taxon>
        <taxon>Portunidae</taxon>
        <taxon>Portuninae</taxon>
        <taxon>Portunus</taxon>
    </lineage>
</organism>